<proteinExistence type="predicted"/>
<reference evidence="2 3" key="1">
    <citation type="submission" date="2018-10" db="EMBL/GenBank/DDBJ databases">
        <title>Phylogenomics of Brevibacillus.</title>
        <authorList>
            <person name="Dunlap C."/>
        </authorList>
    </citation>
    <scope>NUCLEOTIDE SEQUENCE [LARGE SCALE GENOMIC DNA]</scope>
    <source>
        <strain evidence="2 3">JCM 15716</strain>
    </source>
</reference>
<accession>A0A3M8CZ99</accession>
<gene>
    <name evidence="2" type="ORF">EDM56_25700</name>
</gene>
<feature type="transmembrane region" description="Helical" evidence="1">
    <location>
        <begin position="67"/>
        <end position="86"/>
    </location>
</feature>
<evidence type="ECO:0000256" key="1">
    <source>
        <dbReference type="SAM" id="Phobius"/>
    </source>
</evidence>
<feature type="transmembrane region" description="Helical" evidence="1">
    <location>
        <begin position="12"/>
        <end position="30"/>
    </location>
</feature>
<name>A0A3M8CZ99_9BACL</name>
<keyword evidence="1" id="KW-0812">Transmembrane</keyword>
<protein>
    <submittedName>
        <fullName evidence="2">Uncharacterized protein</fullName>
    </submittedName>
</protein>
<feature type="transmembrane region" description="Helical" evidence="1">
    <location>
        <begin position="123"/>
        <end position="144"/>
    </location>
</feature>
<dbReference type="RefSeq" id="WP_122920805.1">
    <property type="nucleotide sequence ID" value="NZ_RHHQ01000023.1"/>
</dbReference>
<feature type="transmembrane region" description="Helical" evidence="1">
    <location>
        <begin position="42"/>
        <end position="60"/>
    </location>
</feature>
<keyword evidence="3" id="KW-1185">Reference proteome</keyword>
<keyword evidence="1" id="KW-0472">Membrane</keyword>
<evidence type="ECO:0000313" key="2">
    <source>
        <dbReference type="EMBL" id="RNB81124.1"/>
    </source>
</evidence>
<comment type="caution">
    <text evidence="2">The sequence shown here is derived from an EMBL/GenBank/DDBJ whole genome shotgun (WGS) entry which is preliminary data.</text>
</comment>
<keyword evidence="1" id="KW-1133">Transmembrane helix</keyword>
<organism evidence="2 3">
    <name type="scientific">Brevibacillus fluminis</name>
    <dbReference type="NCBI Taxonomy" id="511487"/>
    <lineage>
        <taxon>Bacteria</taxon>
        <taxon>Bacillati</taxon>
        <taxon>Bacillota</taxon>
        <taxon>Bacilli</taxon>
        <taxon>Bacillales</taxon>
        <taxon>Paenibacillaceae</taxon>
        <taxon>Brevibacillus</taxon>
    </lineage>
</organism>
<dbReference type="Proteomes" id="UP000271031">
    <property type="component" value="Unassembled WGS sequence"/>
</dbReference>
<dbReference type="OrthoDB" id="2930221at2"/>
<dbReference type="AlphaFoldDB" id="A0A3M8CZ99"/>
<sequence length="145" mass="17030">MSIVMISILSQIVLSLYVTVTHLVSLFPWNDLSAEKHPLERPLLFVWNGCQAIAICGFWADIIWMKLFAVAFWTVWMCGNVASWWLPYWFGATSWQWEEYRKEFGRTYKFSFLRDRGTPVPDAMHTVITFLSMMTLVTTWLAYLS</sequence>
<dbReference type="EMBL" id="RHHQ01000023">
    <property type="protein sequence ID" value="RNB81124.1"/>
    <property type="molecule type" value="Genomic_DNA"/>
</dbReference>
<evidence type="ECO:0000313" key="3">
    <source>
        <dbReference type="Proteomes" id="UP000271031"/>
    </source>
</evidence>